<evidence type="ECO:0000313" key="1">
    <source>
        <dbReference type="EMBL" id="SRX80440.1"/>
    </source>
</evidence>
<evidence type="ECO:0008006" key="3">
    <source>
        <dbReference type="Google" id="ProtNLM"/>
    </source>
</evidence>
<dbReference type="EMBL" id="UEGS01000001">
    <property type="protein sequence ID" value="SRX80440.1"/>
    <property type="molecule type" value="Genomic_DNA"/>
</dbReference>
<gene>
    <name evidence="1" type="ORF">MPP7335_02183</name>
</gene>
<dbReference type="AlphaFoldDB" id="A0A375YH70"/>
<organism evidence="1 2">
    <name type="scientific">Mycolicibacterium parafortuitum</name>
    <name type="common">Mycobacterium parafortuitum</name>
    <dbReference type="NCBI Taxonomy" id="39692"/>
    <lineage>
        <taxon>Bacteria</taxon>
        <taxon>Bacillati</taxon>
        <taxon>Actinomycetota</taxon>
        <taxon>Actinomycetes</taxon>
        <taxon>Mycobacteriales</taxon>
        <taxon>Mycobacteriaceae</taxon>
        <taxon>Mycolicibacterium</taxon>
    </lineage>
</organism>
<dbReference type="Proteomes" id="UP000252008">
    <property type="component" value="Unassembled WGS sequence"/>
</dbReference>
<accession>A0A375YH70</accession>
<evidence type="ECO:0000313" key="2">
    <source>
        <dbReference type="Proteomes" id="UP000252008"/>
    </source>
</evidence>
<dbReference type="InterPro" id="IPR036689">
    <property type="entry name" value="ESAT-6-like_sf"/>
</dbReference>
<dbReference type="STRING" id="39692.BST38_19010"/>
<dbReference type="InterPro" id="IPR022536">
    <property type="entry name" value="EspC"/>
</dbReference>
<dbReference type="Pfam" id="PF10824">
    <property type="entry name" value="T7SS_ESX_EspC"/>
    <property type="match status" value="1"/>
</dbReference>
<reference evidence="1 2" key="1">
    <citation type="submission" date="2018-05" db="EMBL/GenBank/DDBJ databases">
        <authorList>
            <consortium name="IHU Genomes"/>
        </authorList>
    </citation>
    <scope>NUCLEOTIDE SEQUENCE [LARGE SCALE GENOMIC DNA]</scope>
    <source>
        <strain evidence="1 2">P7335</strain>
    </source>
</reference>
<dbReference type="RefSeq" id="WP_083145003.1">
    <property type="nucleotide sequence ID" value="NZ_MVID01000018.1"/>
</dbReference>
<keyword evidence="2" id="KW-1185">Reference proteome</keyword>
<sequence>MGTVSAARVDTAAVRAIAREYDTVAAIVDDVVRRHLGDVEFGAASAGRAYAAHGDTVREALAGLAVSLRQWSRAATEISVALRAAADRYEDADARAAGLVG</sequence>
<proteinExistence type="predicted"/>
<protein>
    <recommendedName>
        <fullName evidence="3">ESX-1 secretion-associated protein</fullName>
    </recommendedName>
</protein>
<name>A0A375YH70_MYCPF</name>
<dbReference type="SUPFAM" id="SSF140453">
    <property type="entry name" value="EsxAB dimer-like"/>
    <property type="match status" value="1"/>
</dbReference>
<dbReference type="GO" id="GO:0009306">
    <property type="term" value="P:protein secretion"/>
    <property type="evidence" value="ECO:0007669"/>
    <property type="project" value="InterPro"/>
</dbReference>